<keyword evidence="5" id="KW-1185">Reference proteome</keyword>
<name>A0ABT5J0I2_9NEIS</name>
<dbReference type="InterPro" id="IPR016181">
    <property type="entry name" value="Acyl_CoA_acyltransferase"/>
</dbReference>
<evidence type="ECO:0000256" key="1">
    <source>
        <dbReference type="ARBA" id="ARBA00022679"/>
    </source>
</evidence>
<dbReference type="InterPro" id="IPR000182">
    <property type="entry name" value="GNAT_dom"/>
</dbReference>
<evidence type="ECO:0000313" key="4">
    <source>
        <dbReference type="EMBL" id="MDC7718350.1"/>
    </source>
</evidence>
<dbReference type="Gene3D" id="3.40.630.30">
    <property type="match status" value="1"/>
</dbReference>
<organism evidence="4 5">
    <name type="scientific">Vogesella aquatica</name>
    <dbReference type="NCBI Taxonomy" id="2984206"/>
    <lineage>
        <taxon>Bacteria</taxon>
        <taxon>Pseudomonadati</taxon>
        <taxon>Pseudomonadota</taxon>
        <taxon>Betaproteobacteria</taxon>
        <taxon>Neisseriales</taxon>
        <taxon>Chromobacteriaceae</taxon>
        <taxon>Vogesella</taxon>
    </lineage>
</organism>
<keyword evidence="1 4" id="KW-0808">Transferase</keyword>
<evidence type="ECO:0000259" key="3">
    <source>
        <dbReference type="PROSITE" id="PS51186"/>
    </source>
</evidence>
<reference evidence="4 5" key="1">
    <citation type="submission" date="2023-01" db="EMBL/GenBank/DDBJ databases">
        <title>Novel species of the genus Vogesella isolated from rivers.</title>
        <authorList>
            <person name="Lu H."/>
        </authorList>
    </citation>
    <scope>NUCLEOTIDE SEQUENCE [LARGE SCALE GENOMIC DNA]</scope>
    <source>
        <strain evidence="4 5">DC21W</strain>
    </source>
</reference>
<sequence length="194" mass="21679">MDTLSLPATLADLRVLPLQAADIPALQAFYAANPLYFEATGGEPAQPAAAEADFHARPPPDMPYRQRWLLALCDEHGQWQAVVEVLAGLLLPQAWHIALFMVDARHHGQGLAAQLYNALEAWALARGAYWLRLGVVMGHSRAERFWLRQGFVEVTQRHAVQMGRRSNSLRVMLKPLRSSVAAYLQQVPRDRPQA</sequence>
<protein>
    <submittedName>
        <fullName evidence="4">GNAT family N-acetyltransferase</fullName>
        <ecNumber evidence="4">2.3.1.-</ecNumber>
    </submittedName>
</protein>
<dbReference type="CDD" id="cd04301">
    <property type="entry name" value="NAT_SF"/>
    <property type="match status" value="1"/>
</dbReference>
<evidence type="ECO:0000313" key="5">
    <source>
        <dbReference type="Proteomes" id="UP001219956"/>
    </source>
</evidence>
<dbReference type="Proteomes" id="UP001219956">
    <property type="component" value="Unassembled WGS sequence"/>
</dbReference>
<gene>
    <name evidence="4" type="ORF">PQU95_14150</name>
</gene>
<comment type="caution">
    <text evidence="4">The sequence shown here is derived from an EMBL/GenBank/DDBJ whole genome shotgun (WGS) entry which is preliminary data.</text>
</comment>
<dbReference type="GO" id="GO:0016746">
    <property type="term" value="F:acyltransferase activity"/>
    <property type="evidence" value="ECO:0007669"/>
    <property type="project" value="UniProtKB-KW"/>
</dbReference>
<dbReference type="SUPFAM" id="SSF55729">
    <property type="entry name" value="Acyl-CoA N-acyltransferases (Nat)"/>
    <property type="match status" value="1"/>
</dbReference>
<dbReference type="RefSeq" id="WP_272752603.1">
    <property type="nucleotide sequence ID" value="NZ_JAQQLF010000019.1"/>
</dbReference>
<evidence type="ECO:0000256" key="2">
    <source>
        <dbReference type="ARBA" id="ARBA00023315"/>
    </source>
</evidence>
<dbReference type="PANTHER" id="PTHR43877">
    <property type="entry name" value="AMINOALKYLPHOSPHONATE N-ACETYLTRANSFERASE-RELATED-RELATED"/>
    <property type="match status" value="1"/>
</dbReference>
<dbReference type="InterPro" id="IPR050832">
    <property type="entry name" value="Bact_Acetyltransf"/>
</dbReference>
<keyword evidence="2 4" id="KW-0012">Acyltransferase</keyword>
<accession>A0ABT5J0I2</accession>
<proteinExistence type="predicted"/>
<dbReference type="PROSITE" id="PS51186">
    <property type="entry name" value="GNAT"/>
    <property type="match status" value="1"/>
</dbReference>
<dbReference type="EMBL" id="JAQQLF010000019">
    <property type="protein sequence ID" value="MDC7718350.1"/>
    <property type="molecule type" value="Genomic_DNA"/>
</dbReference>
<dbReference type="EC" id="2.3.1.-" evidence="4"/>
<dbReference type="Pfam" id="PF00583">
    <property type="entry name" value="Acetyltransf_1"/>
    <property type="match status" value="1"/>
</dbReference>
<feature type="domain" description="N-acetyltransferase" evidence="3">
    <location>
        <begin position="13"/>
        <end position="177"/>
    </location>
</feature>